<name>A0A0P9H1G4_PSESX</name>
<comment type="subcellular location">
    <subcellularLocation>
        <location evidence="10">Cytoplasm</location>
    </subcellularLocation>
</comment>
<feature type="domain" description="Urocanase N-terminal" evidence="13">
    <location>
        <begin position="64"/>
        <end position="190"/>
    </location>
</feature>
<dbReference type="PANTHER" id="PTHR12216:SF4">
    <property type="entry name" value="UROCANATE HYDRATASE"/>
    <property type="match status" value="1"/>
</dbReference>
<feature type="binding site" evidence="10">
    <location>
        <begin position="316"/>
        <end position="320"/>
    </location>
    <ligand>
        <name>NAD(+)</name>
        <dbReference type="ChEBI" id="CHEBI:57540"/>
    </ligand>
</feature>
<feature type="binding site" evidence="10">
    <location>
        <position position="545"/>
    </location>
    <ligand>
        <name>NAD(+)</name>
        <dbReference type="ChEBI" id="CHEBI:57540"/>
    </ligand>
</feature>
<dbReference type="EC" id="4.2.1.49" evidence="3 10"/>
<keyword evidence="10" id="KW-0963">Cytoplasm</keyword>
<evidence type="ECO:0000259" key="13">
    <source>
        <dbReference type="Pfam" id="PF17391"/>
    </source>
</evidence>
<feature type="binding site" evidence="10">
    <location>
        <position position="375"/>
    </location>
    <ligand>
        <name>NAD(+)</name>
        <dbReference type="ChEBI" id="CHEBI:57540"/>
    </ligand>
</feature>
<evidence type="ECO:0000256" key="5">
    <source>
        <dbReference type="ARBA" id="ARBA00023027"/>
    </source>
</evidence>
<dbReference type="PROSITE" id="PS01233">
    <property type="entry name" value="UROCANASE"/>
    <property type="match status" value="1"/>
</dbReference>
<evidence type="ECO:0000256" key="4">
    <source>
        <dbReference type="ARBA" id="ARBA00022808"/>
    </source>
</evidence>
<keyword evidence="5 10" id="KW-0520">NAD</keyword>
<evidence type="ECO:0000256" key="2">
    <source>
        <dbReference type="ARBA" id="ARBA00007578"/>
    </source>
</evidence>
<comment type="catalytic activity">
    <reaction evidence="8 10">
        <text>4-imidazolone-5-propanoate = trans-urocanate + H2O</text>
        <dbReference type="Rhea" id="RHEA:13101"/>
        <dbReference type="ChEBI" id="CHEBI:15377"/>
        <dbReference type="ChEBI" id="CHEBI:17771"/>
        <dbReference type="ChEBI" id="CHEBI:77893"/>
        <dbReference type="EC" id="4.2.1.49"/>
    </reaction>
</comment>
<evidence type="ECO:0000256" key="3">
    <source>
        <dbReference type="ARBA" id="ARBA00011992"/>
    </source>
</evidence>
<dbReference type="Pfam" id="PF01175">
    <property type="entry name" value="Urocanase"/>
    <property type="match status" value="1"/>
</dbReference>
<feature type="binding site" evidence="10">
    <location>
        <begin position="105"/>
        <end position="106"/>
    </location>
    <ligand>
        <name>NAD(+)</name>
        <dbReference type="ChEBI" id="CHEBI:57540"/>
    </ligand>
</feature>
<dbReference type="InterPro" id="IPR035085">
    <property type="entry name" value="Urocanase_Rossmann-like"/>
</dbReference>
<dbReference type="SUPFAM" id="SSF111326">
    <property type="entry name" value="Urocanase"/>
    <property type="match status" value="1"/>
</dbReference>
<dbReference type="PATRIC" id="fig|199198.5.peg.2136"/>
<evidence type="ECO:0000256" key="9">
    <source>
        <dbReference type="ARBA" id="ARBA00056569"/>
    </source>
</evidence>
<dbReference type="PIRSF" id="PIRSF001423">
    <property type="entry name" value="Urocanate_hydrat"/>
    <property type="match status" value="1"/>
</dbReference>
<dbReference type="PANTHER" id="PTHR12216">
    <property type="entry name" value="UROCANATE HYDRATASE"/>
    <property type="match status" value="1"/>
</dbReference>
<dbReference type="GO" id="GO:0005737">
    <property type="term" value="C:cytoplasm"/>
    <property type="evidence" value="ECO:0007669"/>
    <property type="project" value="UniProtKB-SubCell"/>
</dbReference>
<evidence type="ECO:0000256" key="10">
    <source>
        <dbReference type="HAMAP-Rule" id="MF_00577"/>
    </source>
</evidence>
<feature type="binding site" evidence="10">
    <location>
        <position position="254"/>
    </location>
    <ligand>
        <name>NAD(+)</name>
        <dbReference type="ChEBI" id="CHEBI:57540"/>
    </ligand>
</feature>
<feature type="binding site" evidence="10">
    <location>
        <begin position="295"/>
        <end position="296"/>
    </location>
    <ligand>
        <name>NAD(+)</name>
        <dbReference type="ChEBI" id="CHEBI:57540"/>
    </ligand>
</feature>
<feature type="compositionally biased region" description="Basic and acidic residues" evidence="11">
    <location>
        <begin position="507"/>
        <end position="516"/>
    </location>
</feature>
<proteinExistence type="inferred from homology"/>
<dbReference type="NCBIfam" id="TIGR01228">
    <property type="entry name" value="hutU"/>
    <property type="match status" value="1"/>
</dbReference>
<comment type="function">
    <text evidence="9 10">Catalyzes the conversion of urocanate to 4-imidazolone-5-propionate.</text>
</comment>
<dbReference type="GO" id="GO:0019556">
    <property type="term" value="P:L-histidine catabolic process to glutamate and formamide"/>
    <property type="evidence" value="ECO:0007669"/>
    <property type="project" value="UniProtKB-UniPathway"/>
</dbReference>
<dbReference type="Gene3D" id="3.40.50.10730">
    <property type="entry name" value="Urocanase like domains"/>
    <property type="match status" value="1"/>
</dbReference>
<feature type="region of interest" description="Disordered" evidence="11">
    <location>
        <begin position="497"/>
        <end position="516"/>
    </location>
</feature>
<dbReference type="Proteomes" id="UP000050297">
    <property type="component" value="Unassembled WGS sequence"/>
</dbReference>
<feature type="domain" description="Urocanase Rossmann-like" evidence="12">
    <location>
        <begin position="193"/>
        <end position="401"/>
    </location>
</feature>
<dbReference type="InterPro" id="IPR035401">
    <property type="entry name" value="Urocanase_C"/>
</dbReference>
<dbReference type="InterPro" id="IPR055351">
    <property type="entry name" value="Urocanase"/>
</dbReference>
<dbReference type="InterPro" id="IPR038364">
    <property type="entry name" value="Urocanase_central_sf"/>
</dbReference>
<dbReference type="Pfam" id="PF17391">
    <property type="entry name" value="Urocanase_N"/>
    <property type="match status" value="1"/>
</dbReference>
<comment type="cofactor">
    <cofactor evidence="10">
        <name>NAD(+)</name>
        <dbReference type="ChEBI" id="CHEBI:57540"/>
    </cofactor>
    <text evidence="10">Binds 1 NAD(+) per subunit.</text>
</comment>
<evidence type="ECO:0000256" key="6">
    <source>
        <dbReference type="ARBA" id="ARBA00023239"/>
    </source>
</evidence>
<feature type="binding site" evidence="10">
    <location>
        <position position="249"/>
    </location>
    <ligand>
        <name>NAD(+)</name>
        <dbReference type="ChEBI" id="CHEBI:57540"/>
    </ligand>
</feature>
<evidence type="ECO:0000259" key="12">
    <source>
        <dbReference type="Pfam" id="PF01175"/>
    </source>
</evidence>
<evidence type="ECO:0000259" key="14">
    <source>
        <dbReference type="Pfam" id="PF17392"/>
    </source>
</evidence>
<dbReference type="InterPro" id="IPR023636">
    <property type="entry name" value="Urocanase_CS"/>
</dbReference>
<dbReference type="InterPro" id="IPR036190">
    <property type="entry name" value="Urocanase_sf"/>
</dbReference>
<feature type="active site" evidence="10">
    <location>
        <position position="463"/>
    </location>
</feature>
<dbReference type="UniPathway" id="UPA00379">
    <property type="reaction ID" value="UER00550"/>
</dbReference>
<evidence type="ECO:0000256" key="8">
    <source>
        <dbReference type="ARBA" id="ARBA00047623"/>
    </source>
</evidence>
<gene>
    <name evidence="10" type="primary">hutU</name>
    <name evidence="15" type="ORF">ALO91_04863</name>
</gene>
<feature type="binding site" evidence="10">
    <location>
        <position position="183"/>
    </location>
    <ligand>
        <name>NAD(+)</name>
        <dbReference type="ChEBI" id="CHEBI:57540"/>
    </ligand>
</feature>
<dbReference type="GO" id="GO:0016153">
    <property type="term" value="F:urocanate hydratase activity"/>
    <property type="evidence" value="ECO:0007669"/>
    <property type="project" value="UniProtKB-UniRule"/>
</dbReference>
<reference evidence="15 16" key="1">
    <citation type="submission" date="2015-09" db="EMBL/GenBank/DDBJ databases">
        <title>Genome announcement of multiple Pseudomonas syringae strains.</title>
        <authorList>
            <person name="Thakur S."/>
            <person name="Wang P.W."/>
            <person name="Gong Y."/>
            <person name="Weir B.S."/>
            <person name="Guttman D.S."/>
        </authorList>
    </citation>
    <scope>NUCLEOTIDE SEQUENCE [LARGE SCALE GENOMIC DNA]</scope>
    <source>
        <strain evidence="15 16">ICMP2802</strain>
    </source>
</reference>
<dbReference type="FunFam" id="3.40.50.10730:FF:000001">
    <property type="entry name" value="Urocanate hydratase"/>
    <property type="match status" value="1"/>
</dbReference>
<protein>
    <recommendedName>
        <fullName evidence="3 10">Urocanate hydratase</fullName>
        <shortName evidence="10">Urocanase</shortName>
        <ecNumber evidence="3 10">4.2.1.49</ecNumber>
    </recommendedName>
    <alternativeName>
        <fullName evidence="7 10">Imidazolonepropionate hydrolase</fullName>
    </alternativeName>
</protein>
<dbReference type="HAMAP" id="MF_00577">
    <property type="entry name" value="HutU"/>
    <property type="match status" value="1"/>
</dbReference>
<dbReference type="Gene3D" id="3.40.1770.10">
    <property type="entry name" value="Urocanase superfamily"/>
    <property type="match status" value="1"/>
</dbReference>
<evidence type="ECO:0000256" key="7">
    <source>
        <dbReference type="ARBA" id="ARBA00031640"/>
    </source>
</evidence>
<dbReference type="InterPro" id="IPR035400">
    <property type="entry name" value="Urocanase_N"/>
</dbReference>
<comment type="pathway">
    <text evidence="1 10">Amino-acid degradation; L-histidine degradation into L-glutamate; N-formimidoyl-L-glutamate from L-histidine: step 2/3.</text>
</comment>
<sequence>MHMLVCTSRDRLNIPPSTQLNRPASPGFARPSSGWFELIAEDFFVTENNQDLKQDWTRHREGVVRAARGTQLTAKSWLTEAPLRMLMNNLDPEVAENPNELVVYGGIGRAARNWECYDKIVESLTQLNDDETLLVQSGKPVGVFKTHSNAPRVLIANSNLVPHWASWEHFNELDAKGLAMYGQMTAGSWIYIGSQGIVQGTYETFVEAGRQHYNGNLKGRWVLTAGLGGMGGAQPLAATLAGACSLNIECQQSRIDFRIKTRYVDEQAADLDDALARIAKYTAEGKAISIALCGNAAEILPEMVRRGVRPDMVTDQTSAHDPLNGYLPKGWTWDEYRARSVSEPASVVKAAKQSMAEHVEAMLAFQQAGIPTFDYGNNIRQMAKEVGVTNAFDFPGFVPAYIRPLFCRGIGPFRWAALSGDPQDIYKTDAKVKELIPDDEHLHNWLDMARERISFQGLPARICWVGLGQRARLGLAFNEMVRSGELSAPVVIGRDHLDSGSVASPNRETESMRDGSDAVSDWPLLNALLNTASGATWVSLHHGGGVGMGFSQHSGMVIVCDGTDEAAERIARVLHNDPATGVMRHADAGYDIAIDCAREQGLNLPMIGR</sequence>
<accession>A0A0P9H1G4</accession>
<comment type="caution">
    <text evidence="15">The sequence shown here is derived from an EMBL/GenBank/DDBJ whole genome shotgun (WGS) entry which is preliminary data.</text>
</comment>
<evidence type="ECO:0000313" key="16">
    <source>
        <dbReference type="Proteomes" id="UP000050297"/>
    </source>
</evidence>
<dbReference type="Pfam" id="PF17392">
    <property type="entry name" value="Urocanase_C"/>
    <property type="match status" value="1"/>
</dbReference>
<dbReference type="NCBIfam" id="NF003820">
    <property type="entry name" value="PRK05414.1"/>
    <property type="match status" value="1"/>
</dbReference>
<evidence type="ECO:0000313" key="15">
    <source>
        <dbReference type="EMBL" id="KPW13260.1"/>
    </source>
</evidence>
<comment type="similarity">
    <text evidence="2 10">Belongs to the urocanase family.</text>
</comment>
<evidence type="ECO:0000256" key="11">
    <source>
        <dbReference type="SAM" id="MobiDB-lite"/>
    </source>
</evidence>
<dbReference type="InterPro" id="IPR023637">
    <property type="entry name" value="Urocanase-like"/>
</dbReference>
<keyword evidence="6 10" id="KW-0456">Lyase</keyword>
<dbReference type="GO" id="GO:0019557">
    <property type="term" value="P:L-histidine catabolic process to glutamate and formate"/>
    <property type="evidence" value="ECO:0007669"/>
    <property type="project" value="UniProtKB-UniPathway"/>
</dbReference>
<dbReference type="AlphaFoldDB" id="A0A0P9H1G4"/>
<organism evidence="15 16">
    <name type="scientific">Pseudomonas syringae pv. aceris</name>
    <dbReference type="NCBI Taxonomy" id="199198"/>
    <lineage>
        <taxon>Bacteria</taxon>
        <taxon>Pseudomonadati</taxon>
        <taxon>Pseudomonadota</taxon>
        <taxon>Gammaproteobacteria</taxon>
        <taxon>Pseudomonadales</taxon>
        <taxon>Pseudomonadaceae</taxon>
        <taxon>Pseudomonas</taxon>
        <taxon>Pseudomonas syringae</taxon>
    </lineage>
</organism>
<evidence type="ECO:0000256" key="1">
    <source>
        <dbReference type="ARBA" id="ARBA00004794"/>
    </source>
</evidence>
<feature type="binding site" evidence="10">
    <location>
        <begin position="326"/>
        <end position="327"/>
    </location>
    <ligand>
        <name>NAD(+)</name>
        <dbReference type="ChEBI" id="CHEBI:57540"/>
    </ligand>
</feature>
<keyword evidence="4 10" id="KW-0369">Histidine metabolism</keyword>
<feature type="domain" description="Urocanase C-terminal" evidence="14">
    <location>
        <begin position="404"/>
        <end position="598"/>
    </location>
</feature>
<feature type="binding site" evidence="10">
    <location>
        <begin position="229"/>
        <end position="231"/>
    </location>
    <ligand>
        <name>NAD(+)</name>
        <dbReference type="ChEBI" id="CHEBI:57540"/>
    </ligand>
</feature>
<dbReference type="EMBL" id="LJPM01000482">
    <property type="protein sequence ID" value="KPW13260.1"/>
    <property type="molecule type" value="Genomic_DNA"/>
</dbReference>